<keyword evidence="3" id="KW-1185">Reference proteome</keyword>
<dbReference type="SUPFAM" id="SSF52540">
    <property type="entry name" value="P-loop containing nucleoside triphosphate hydrolases"/>
    <property type="match status" value="1"/>
</dbReference>
<evidence type="ECO:0000259" key="1">
    <source>
        <dbReference type="Pfam" id="PF07728"/>
    </source>
</evidence>
<dbReference type="Pfam" id="PF07728">
    <property type="entry name" value="AAA_5"/>
    <property type="match status" value="1"/>
</dbReference>
<dbReference type="REBASE" id="385813">
    <property type="entry name" value="Hsp685McrBC2P"/>
</dbReference>
<organism evidence="2 3">
    <name type="scientific">Hymenobacter jejuensis</name>
    <dbReference type="NCBI Taxonomy" id="2502781"/>
    <lineage>
        <taxon>Bacteria</taxon>
        <taxon>Pseudomonadati</taxon>
        <taxon>Bacteroidota</taxon>
        <taxon>Cytophagia</taxon>
        <taxon>Cytophagales</taxon>
        <taxon>Hymenobacteraceae</taxon>
        <taxon>Hymenobacter</taxon>
    </lineage>
</organism>
<dbReference type="PANTHER" id="PTHR37291">
    <property type="entry name" value="5-METHYLCYTOSINE-SPECIFIC RESTRICTION ENZYME B"/>
    <property type="match status" value="1"/>
</dbReference>
<proteinExistence type="predicted"/>
<dbReference type="KEGG" id="hyj:FHG12_02405"/>
<dbReference type="AlphaFoldDB" id="A0A5B7ZWX2"/>
<dbReference type="InterPro" id="IPR027417">
    <property type="entry name" value="P-loop_NTPase"/>
</dbReference>
<evidence type="ECO:0000313" key="2">
    <source>
        <dbReference type="EMBL" id="QDA59023.1"/>
    </source>
</evidence>
<dbReference type="InterPro" id="IPR052934">
    <property type="entry name" value="Methyl-DNA_Rec/Restrict_Enz"/>
</dbReference>
<dbReference type="EMBL" id="CP040896">
    <property type="protein sequence ID" value="QDA59023.1"/>
    <property type="molecule type" value="Genomic_DNA"/>
</dbReference>
<dbReference type="GO" id="GO:0005524">
    <property type="term" value="F:ATP binding"/>
    <property type="evidence" value="ECO:0007669"/>
    <property type="project" value="InterPro"/>
</dbReference>
<gene>
    <name evidence="2" type="ORF">FHG12_02405</name>
</gene>
<accession>A0A5B7ZWX2</accession>
<protein>
    <recommendedName>
        <fullName evidence="1">ATPase dynein-related AAA domain-containing protein</fullName>
    </recommendedName>
</protein>
<feature type="domain" description="ATPase dynein-related AAA" evidence="1">
    <location>
        <begin position="426"/>
        <end position="503"/>
    </location>
</feature>
<evidence type="ECO:0000313" key="3">
    <source>
        <dbReference type="Proteomes" id="UP000305398"/>
    </source>
</evidence>
<dbReference type="GO" id="GO:0016887">
    <property type="term" value="F:ATP hydrolysis activity"/>
    <property type="evidence" value="ECO:0007669"/>
    <property type="project" value="InterPro"/>
</dbReference>
<dbReference type="OrthoDB" id="9781481at2"/>
<reference evidence="2 3" key="1">
    <citation type="submission" date="2019-06" db="EMBL/GenBank/DDBJ databases">
        <authorList>
            <person name="Srinivasan S."/>
        </authorList>
    </citation>
    <scope>NUCLEOTIDE SEQUENCE [LARGE SCALE GENOMIC DNA]</scope>
    <source>
        <strain evidence="2 3">17J68-5</strain>
    </source>
</reference>
<dbReference type="RefSeq" id="WP_139514098.1">
    <property type="nucleotide sequence ID" value="NZ_CP040896.1"/>
</dbReference>
<dbReference type="PANTHER" id="PTHR37291:SF1">
    <property type="entry name" value="TYPE IV METHYL-DIRECTED RESTRICTION ENZYME ECOKMCRB SUBUNIT"/>
    <property type="match status" value="1"/>
</dbReference>
<name>A0A5B7ZWX2_9BACT</name>
<dbReference type="Gene3D" id="3.40.50.300">
    <property type="entry name" value="P-loop containing nucleotide triphosphate hydrolases"/>
    <property type="match status" value="2"/>
</dbReference>
<sequence>MPTPTYLLGVKWKGSNPEDQLPRFLKEGIWENGYDDNYVDLINSIPVGATVFAKAPTYLHDIGEAVLILRAKGIVEANHNDGATLTVTWDPKFEKYYLTESQVPGISSHRLTAEHITQPHKLAALLDGIVAEPKPKQKPKAAFARNQILYGPPGTGKTYYTTARAVALLEGITDAELASQYPAEKRAELRQKFEDYRAAGRIAFVTFHQAFTYEDFVEGIKPLPPAPEIEAAETVEEPEVENVKVPLEKAGAGNLQANSVQYVVRKGIFRQMCDLASSVVESFDAGAVQSYTFDELYTAFLEYLVDLKRTSAPVYFPTKRGRRVELKTIDKLSGQLGFQFGKGKIDEPAPTEEKDSAYGSVSKAKAQKLYESYSSVNEITSFSRDIGSLVGDSSKSLQWVVLNELIIFERKWNAQRRGNVKTSPPPFVLIIDEINRGNVANIFGELITLLEDDKRAGATEALTVTLPYSQEQFSVPQNLYLIGTMNTADRSVEALDTALRRRFSFTEMLPQPELLSPHQMISRLWWHEEFQDGGWFEEPYLSAETKLYELLGCTALAQQDQELLWQQLQNSGSTPAATHQVFKGVPMHGIDLEQLLRAINARLEQLLDHDHCIGHALLIHVQDFAGLQQAFQRNILPLLKEYFFGDWGKIGLVLGEAFITQVNKNKAAGNIGLKKFSGYSVGELSEKPVYHLVDPQSLELKDFQEIYA</sequence>
<dbReference type="InterPro" id="IPR011704">
    <property type="entry name" value="ATPase_dyneun-rel_AAA"/>
</dbReference>
<dbReference type="Proteomes" id="UP000305398">
    <property type="component" value="Chromosome"/>
</dbReference>